<evidence type="ECO:0000313" key="2">
    <source>
        <dbReference type="Proteomes" id="UP000440578"/>
    </source>
</evidence>
<evidence type="ECO:0000313" key="1">
    <source>
        <dbReference type="EMBL" id="KAF0309633.1"/>
    </source>
</evidence>
<reference evidence="1 2" key="1">
    <citation type="submission" date="2019-07" db="EMBL/GenBank/DDBJ databases">
        <title>Draft genome assembly of a fouling barnacle, Amphibalanus amphitrite (Darwin, 1854): The first reference genome for Thecostraca.</title>
        <authorList>
            <person name="Kim W."/>
        </authorList>
    </citation>
    <scope>NUCLEOTIDE SEQUENCE [LARGE SCALE GENOMIC DNA]</scope>
    <source>
        <strain evidence="1">SNU_AA5</strain>
        <tissue evidence="1">Soma without cirri and trophi</tissue>
    </source>
</reference>
<gene>
    <name evidence="1" type="ORF">FJT64_019267</name>
</gene>
<dbReference type="Proteomes" id="UP000440578">
    <property type="component" value="Unassembled WGS sequence"/>
</dbReference>
<name>A0A6A4WUH2_AMPAM</name>
<proteinExistence type="predicted"/>
<sequence length="148" mass="16509">MAAAGMWNEMQLITARNEGREDYMARLDYILGLVSQRTECKDGEEMNNLLSLLDLNTQDIVQEHSTGQRPVLVEEGDAGITLHVEGEQIVAGLGMKEAILLLTAGHCVFAQKYGSSKNVVIFIERAVFKIRQTAYVPRRVRAAMDILE</sequence>
<dbReference type="EMBL" id="VIIS01000384">
    <property type="protein sequence ID" value="KAF0309633.1"/>
    <property type="molecule type" value="Genomic_DNA"/>
</dbReference>
<organism evidence="1 2">
    <name type="scientific">Amphibalanus amphitrite</name>
    <name type="common">Striped barnacle</name>
    <name type="synonym">Balanus amphitrite</name>
    <dbReference type="NCBI Taxonomy" id="1232801"/>
    <lineage>
        <taxon>Eukaryota</taxon>
        <taxon>Metazoa</taxon>
        <taxon>Ecdysozoa</taxon>
        <taxon>Arthropoda</taxon>
        <taxon>Crustacea</taxon>
        <taxon>Multicrustacea</taxon>
        <taxon>Cirripedia</taxon>
        <taxon>Thoracica</taxon>
        <taxon>Thoracicalcarea</taxon>
        <taxon>Balanomorpha</taxon>
        <taxon>Balanoidea</taxon>
        <taxon>Balanidae</taxon>
        <taxon>Amphibalaninae</taxon>
        <taxon>Amphibalanus</taxon>
    </lineage>
</organism>
<comment type="caution">
    <text evidence="1">The sequence shown here is derived from an EMBL/GenBank/DDBJ whole genome shotgun (WGS) entry which is preliminary data.</text>
</comment>
<accession>A0A6A4WUH2</accession>
<protein>
    <submittedName>
        <fullName evidence="1">Uncharacterized protein</fullName>
    </submittedName>
</protein>
<keyword evidence="2" id="KW-1185">Reference proteome</keyword>
<dbReference type="AlphaFoldDB" id="A0A6A4WUH2"/>